<name>A0A538T2K1_UNCEI</name>
<dbReference type="InterPro" id="IPR004667">
    <property type="entry name" value="ADP_ATP_car_bac_type"/>
</dbReference>
<dbReference type="InterPro" id="IPR036259">
    <property type="entry name" value="MFS_trans_sf"/>
</dbReference>
<protein>
    <recommendedName>
        <fullName evidence="8">ADP,ATP carrier protein</fullName>
    </recommendedName>
</protein>
<evidence type="ECO:0000256" key="4">
    <source>
        <dbReference type="ARBA" id="ARBA00022741"/>
    </source>
</evidence>
<evidence type="ECO:0000313" key="10">
    <source>
        <dbReference type="Proteomes" id="UP000317716"/>
    </source>
</evidence>
<dbReference type="Proteomes" id="UP000317716">
    <property type="component" value="Unassembled WGS sequence"/>
</dbReference>
<keyword evidence="4 8" id="KW-0547">Nucleotide-binding</keyword>
<keyword evidence="3 8" id="KW-0812">Transmembrane</keyword>
<evidence type="ECO:0000256" key="8">
    <source>
        <dbReference type="RuleBase" id="RU363121"/>
    </source>
</evidence>
<keyword evidence="2 8" id="KW-0813">Transport</keyword>
<gene>
    <name evidence="9" type="ORF">E6K72_03205</name>
</gene>
<dbReference type="SUPFAM" id="SSF103473">
    <property type="entry name" value="MFS general substrate transporter"/>
    <property type="match status" value="1"/>
</dbReference>
<keyword evidence="7 8" id="KW-0472">Membrane</keyword>
<dbReference type="GO" id="GO:0005524">
    <property type="term" value="F:ATP binding"/>
    <property type="evidence" value="ECO:0007669"/>
    <property type="project" value="UniProtKB-KW"/>
</dbReference>
<keyword evidence="6 8" id="KW-1133">Transmembrane helix</keyword>
<feature type="transmembrane region" description="Helical" evidence="8">
    <location>
        <begin position="44"/>
        <end position="63"/>
    </location>
</feature>
<comment type="subcellular location">
    <subcellularLocation>
        <location evidence="1 8">Membrane</location>
        <topology evidence="1 8">Multi-pass membrane protein</topology>
    </subcellularLocation>
</comment>
<evidence type="ECO:0000313" key="9">
    <source>
        <dbReference type="EMBL" id="TMQ57865.1"/>
    </source>
</evidence>
<evidence type="ECO:0000256" key="1">
    <source>
        <dbReference type="ARBA" id="ARBA00004141"/>
    </source>
</evidence>
<feature type="transmembrane region" description="Helical" evidence="8">
    <location>
        <begin position="75"/>
        <end position="95"/>
    </location>
</feature>
<feature type="transmembrane region" description="Helical" evidence="8">
    <location>
        <begin position="7"/>
        <end position="24"/>
    </location>
</feature>
<evidence type="ECO:0000256" key="6">
    <source>
        <dbReference type="ARBA" id="ARBA00022989"/>
    </source>
</evidence>
<dbReference type="Pfam" id="PF03219">
    <property type="entry name" value="TLC"/>
    <property type="match status" value="1"/>
</dbReference>
<dbReference type="GO" id="GO:0016020">
    <property type="term" value="C:membrane"/>
    <property type="evidence" value="ECO:0007669"/>
    <property type="project" value="UniProtKB-SubCell"/>
</dbReference>
<feature type="transmembrane region" description="Helical" evidence="8">
    <location>
        <begin position="259"/>
        <end position="279"/>
    </location>
</feature>
<feature type="transmembrane region" description="Helical" evidence="8">
    <location>
        <begin position="136"/>
        <end position="157"/>
    </location>
</feature>
<evidence type="ECO:0000256" key="5">
    <source>
        <dbReference type="ARBA" id="ARBA00022840"/>
    </source>
</evidence>
<organism evidence="9 10">
    <name type="scientific">Eiseniibacteriota bacterium</name>
    <dbReference type="NCBI Taxonomy" id="2212470"/>
    <lineage>
        <taxon>Bacteria</taxon>
        <taxon>Candidatus Eiseniibacteriota</taxon>
    </lineage>
</organism>
<feature type="transmembrane region" description="Helical" evidence="8">
    <location>
        <begin position="381"/>
        <end position="398"/>
    </location>
</feature>
<dbReference type="EMBL" id="VBOS01000101">
    <property type="protein sequence ID" value="TMQ57865.1"/>
    <property type="molecule type" value="Genomic_DNA"/>
</dbReference>
<dbReference type="AlphaFoldDB" id="A0A538T2K1"/>
<keyword evidence="5 8" id="KW-0067">ATP-binding</keyword>
<feature type="transmembrane region" description="Helical" evidence="8">
    <location>
        <begin position="216"/>
        <end position="238"/>
    </location>
</feature>
<evidence type="ECO:0000256" key="2">
    <source>
        <dbReference type="ARBA" id="ARBA00022448"/>
    </source>
</evidence>
<dbReference type="GO" id="GO:0005471">
    <property type="term" value="F:ATP:ADP antiporter activity"/>
    <property type="evidence" value="ECO:0007669"/>
    <property type="project" value="InterPro"/>
</dbReference>
<feature type="transmembrane region" description="Helical" evidence="8">
    <location>
        <begin position="101"/>
        <end position="124"/>
    </location>
</feature>
<evidence type="ECO:0000256" key="7">
    <source>
        <dbReference type="ARBA" id="ARBA00023136"/>
    </source>
</evidence>
<evidence type="ECO:0000256" key="3">
    <source>
        <dbReference type="ARBA" id="ARBA00022692"/>
    </source>
</evidence>
<accession>A0A538T2K1</accession>
<feature type="non-terminal residue" evidence="9">
    <location>
        <position position="419"/>
    </location>
</feature>
<feature type="transmembrane region" description="Helical" evidence="8">
    <location>
        <begin position="291"/>
        <end position="314"/>
    </location>
</feature>
<reference evidence="9 10" key="1">
    <citation type="journal article" date="2019" name="Nat. Microbiol.">
        <title>Mediterranean grassland soil C-N compound turnover is dependent on rainfall and depth, and is mediated by genomically divergent microorganisms.</title>
        <authorList>
            <person name="Diamond S."/>
            <person name="Andeer P.F."/>
            <person name="Li Z."/>
            <person name="Crits-Christoph A."/>
            <person name="Burstein D."/>
            <person name="Anantharaman K."/>
            <person name="Lane K.R."/>
            <person name="Thomas B.C."/>
            <person name="Pan C."/>
            <person name="Northen T.R."/>
            <person name="Banfield J.F."/>
        </authorList>
    </citation>
    <scope>NUCLEOTIDE SEQUENCE [LARGE SCALE GENOMIC DNA]</scope>
    <source>
        <strain evidence="9">WS_2</strain>
    </source>
</reference>
<proteinExistence type="inferred from homology"/>
<comment type="caution">
    <text evidence="9">The sequence shown here is derived from an EMBL/GenBank/DDBJ whole genome shotgun (WGS) entry which is preliminary data.</text>
</comment>
<sequence>MSQRNDSSVMAWAAAISAVAMIAHLNGGKAIRDALYLSNYHVSWLPWMMIVTALVTMLVTLAASSAMRRFGPARVVPAAYLASAGLHLVECGLLGSPNRGAAAVVLYLHISAAPVFISGFWSILSEGTDPRANRRQMARAAFAGSVGGVMGGVLAWSGDLAVRLLVLAGLDLICAVATFTLGGSRGDERALPEGPAVDASPSSMLSGRGMFRSAPYLGYLAIAMALFAASAALLEYCFKAQVQSSFPAQADLQKVFAKFYTSTALASLLVQLVVSRWALRRIGLVPTAAALPAGVVLTGAGALVAPGLTTAAIARGSEFVIRNSLFRSAYEPLFNAIPSRLKNASKAMVDVGCYKLGDIFGASVAKALLVFGALVAARLQLISAIALSAGGLVLARLIHVGYQETLRKNLAAGGVTIPI</sequence>
<comment type="similarity">
    <text evidence="8">Belongs to the ADP/ATP translocase tlc family.</text>
</comment>